<name>A0ACC0BWR2_CATRO</name>
<evidence type="ECO:0000313" key="2">
    <source>
        <dbReference type="Proteomes" id="UP001060085"/>
    </source>
</evidence>
<dbReference type="EMBL" id="CM044702">
    <property type="protein sequence ID" value="KAI5677037.1"/>
    <property type="molecule type" value="Genomic_DNA"/>
</dbReference>
<comment type="caution">
    <text evidence="1">The sequence shown here is derived from an EMBL/GenBank/DDBJ whole genome shotgun (WGS) entry which is preliminary data.</text>
</comment>
<accession>A0ACC0BWR2</accession>
<evidence type="ECO:0000313" key="1">
    <source>
        <dbReference type="EMBL" id="KAI5677037.1"/>
    </source>
</evidence>
<keyword evidence="2" id="KW-1185">Reference proteome</keyword>
<proteinExistence type="predicted"/>
<dbReference type="Proteomes" id="UP001060085">
    <property type="component" value="Linkage Group LG02"/>
</dbReference>
<sequence>MEASPIPQILKEDLNSQTTLTRKLFCFSETYLPSLHIPTTTIASEKPIRPKRSLALGHDDRALSPLARTRYSSPGSSSTATLSTTPATPVIRMINFLSLGHYLGSPDELLLMCRLRLPGTGMEEEANFDKMTKVLIGDTGAIWPKTNRLISNLIKMSYKALFRVFYGNWLPTTNVTAVLKKRAHMLYAFITRKRINICIVSAMDPLVMPKIVALGVVPPSPTPSTPGHIAPCRSTRQQSSKKKQHNTKMASPSSPAPNTETSEVTTNLDLLNQQLSTIMASVLQMQQDL</sequence>
<protein>
    <submittedName>
        <fullName evidence="1">Uncharacterized protein</fullName>
    </submittedName>
</protein>
<reference evidence="2" key="1">
    <citation type="journal article" date="2023" name="Nat. Plants">
        <title>Single-cell RNA sequencing provides a high-resolution roadmap for understanding the multicellular compartmentation of specialized metabolism.</title>
        <authorList>
            <person name="Sun S."/>
            <person name="Shen X."/>
            <person name="Li Y."/>
            <person name="Li Y."/>
            <person name="Wang S."/>
            <person name="Li R."/>
            <person name="Zhang H."/>
            <person name="Shen G."/>
            <person name="Guo B."/>
            <person name="Wei J."/>
            <person name="Xu J."/>
            <person name="St-Pierre B."/>
            <person name="Chen S."/>
            <person name="Sun C."/>
        </authorList>
    </citation>
    <scope>NUCLEOTIDE SEQUENCE [LARGE SCALE GENOMIC DNA]</scope>
</reference>
<organism evidence="1 2">
    <name type="scientific">Catharanthus roseus</name>
    <name type="common">Madagascar periwinkle</name>
    <name type="synonym">Vinca rosea</name>
    <dbReference type="NCBI Taxonomy" id="4058"/>
    <lineage>
        <taxon>Eukaryota</taxon>
        <taxon>Viridiplantae</taxon>
        <taxon>Streptophyta</taxon>
        <taxon>Embryophyta</taxon>
        <taxon>Tracheophyta</taxon>
        <taxon>Spermatophyta</taxon>
        <taxon>Magnoliopsida</taxon>
        <taxon>eudicotyledons</taxon>
        <taxon>Gunneridae</taxon>
        <taxon>Pentapetalae</taxon>
        <taxon>asterids</taxon>
        <taxon>lamiids</taxon>
        <taxon>Gentianales</taxon>
        <taxon>Apocynaceae</taxon>
        <taxon>Rauvolfioideae</taxon>
        <taxon>Vinceae</taxon>
        <taxon>Catharanthinae</taxon>
        <taxon>Catharanthus</taxon>
    </lineage>
</organism>
<gene>
    <name evidence="1" type="ORF">M9H77_07987</name>
</gene>